<dbReference type="Pfam" id="PF01464">
    <property type="entry name" value="SLT"/>
    <property type="match status" value="1"/>
</dbReference>
<keyword evidence="3" id="KW-1185">Reference proteome</keyword>
<dbReference type="InterPro" id="IPR023346">
    <property type="entry name" value="Lysozyme-like_dom_sf"/>
</dbReference>
<name>A0ABS7AR92_9CLOT</name>
<evidence type="ECO:0000313" key="2">
    <source>
        <dbReference type="EMBL" id="MBW6411200.1"/>
    </source>
</evidence>
<evidence type="ECO:0000259" key="1">
    <source>
        <dbReference type="Pfam" id="PF01464"/>
    </source>
</evidence>
<protein>
    <submittedName>
        <fullName evidence="2">Transglycosylase SLT domain-containing protein</fullName>
    </submittedName>
</protein>
<feature type="domain" description="Transglycosylase SLT" evidence="1">
    <location>
        <begin position="34"/>
        <end position="114"/>
    </location>
</feature>
<dbReference type="InterPro" id="IPR008258">
    <property type="entry name" value="Transglycosylase_SLT_dom_1"/>
</dbReference>
<accession>A0ABS7AR92</accession>
<dbReference type="RefSeq" id="WP_219780665.1">
    <property type="nucleotide sequence ID" value="NZ_JAHXPT010000012.1"/>
</dbReference>
<reference evidence="2 3" key="1">
    <citation type="submission" date="2021-07" db="EMBL/GenBank/DDBJ databases">
        <title>Clostridium weizhouense sp. nov., an anaerobic bacterium isolated from activated sludge of Petroleum wastewater.</title>
        <authorList>
            <person name="Li Q."/>
        </authorList>
    </citation>
    <scope>NUCLEOTIDE SEQUENCE [LARGE SCALE GENOMIC DNA]</scope>
    <source>
        <strain evidence="2 3">YB-6</strain>
    </source>
</reference>
<proteinExistence type="predicted"/>
<gene>
    <name evidence="2" type="ORF">KYD98_13995</name>
</gene>
<dbReference type="Proteomes" id="UP001519921">
    <property type="component" value="Unassembled WGS sequence"/>
</dbReference>
<dbReference type="EMBL" id="JAHXPT010000012">
    <property type="protein sequence ID" value="MBW6411200.1"/>
    <property type="molecule type" value="Genomic_DNA"/>
</dbReference>
<dbReference type="SUPFAM" id="SSF53955">
    <property type="entry name" value="Lysozyme-like"/>
    <property type="match status" value="1"/>
</dbReference>
<dbReference type="Gene3D" id="1.10.530.10">
    <property type="match status" value="1"/>
</dbReference>
<organism evidence="2 3">
    <name type="scientific">Clostridium weizhouense</name>
    <dbReference type="NCBI Taxonomy" id="2859781"/>
    <lineage>
        <taxon>Bacteria</taxon>
        <taxon>Bacillati</taxon>
        <taxon>Bacillota</taxon>
        <taxon>Clostridia</taxon>
        <taxon>Eubacteriales</taxon>
        <taxon>Clostridiaceae</taxon>
        <taxon>Clostridium</taxon>
    </lineage>
</organism>
<comment type="caution">
    <text evidence="2">The sequence shown here is derived from an EMBL/GenBank/DDBJ whole genome shotgun (WGS) entry which is preliminary data.</text>
</comment>
<sequence length="168" mass="19066">MKKIFITLGIIGTLIIGAGIGTRSLVYPLTNKDTIKKYSKEYNVKPEVIAAVIHFETNFKPTPYKEGHKVGLMNINDTQGLNMAKEMGLNITKPEDIASDDVNIALGTWYISNNGGDSNLNDMMGQWILRNNDEDDKEKMVEYAKEYYGEKVESRAKVYKMLYPELQF</sequence>
<evidence type="ECO:0000313" key="3">
    <source>
        <dbReference type="Proteomes" id="UP001519921"/>
    </source>
</evidence>